<dbReference type="PIRSF" id="PIRSF000243">
    <property type="entry name" value="Cyt_c552"/>
    <property type="match status" value="1"/>
</dbReference>
<dbReference type="GO" id="GO:0046872">
    <property type="term" value="F:metal ion binding"/>
    <property type="evidence" value="ECO:0007669"/>
    <property type="project" value="UniProtKB-KW"/>
</dbReference>
<reference evidence="12 13" key="1">
    <citation type="submission" date="2018-03" db="EMBL/GenBank/DDBJ databases">
        <title>Phenotypic and genomic properties of Cyclonatronum proteinivorum gen. nov., sp. nov., a haloalkaliphilic bacteroidete from soda lakes possessing Na+-translocating rhodopsin.</title>
        <authorList>
            <person name="Toshchakov S.V."/>
            <person name="Korzhenkov A."/>
            <person name="Samarov N.I."/>
            <person name="Kublanov I.V."/>
            <person name="Muntyan M.S."/>
            <person name="Sorokin D.Y."/>
        </authorList>
    </citation>
    <scope>NUCLEOTIDE SEQUENCE [LARGE SCALE GENOMIC DNA]</scope>
    <source>
        <strain evidence="12 13">Omega</strain>
    </source>
</reference>
<keyword evidence="11" id="KW-0812">Transmembrane</keyword>
<dbReference type="GO" id="GO:0019645">
    <property type="term" value="P:anaerobic electron transport chain"/>
    <property type="evidence" value="ECO:0007669"/>
    <property type="project" value="TreeGrafter"/>
</dbReference>
<dbReference type="InterPro" id="IPR003321">
    <property type="entry name" value="Cyt_c552"/>
</dbReference>
<evidence type="ECO:0000313" key="13">
    <source>
        <dbReference type="Proteomes" id="UP000254808"/>
    </source>
</evidence>
<dbReference type="KEGG" id="cprv:CYPRO_0785"/>
<dbReference type="GO" id="GO:0030288">
    <property type="term" value="C:outer membrane-bounded periplasmic space"/>
    <property type="evidence" value="ECO:0007669"/>
    <property type="project" value="TreeGrafter"/>
</dbReference>
<evidence type="ECO:0000256" key="5">
    <source>
        <dbReference type="ARBA" id="ARBA00022723"/>
    </source>
</evidence>
<evidence type="ECO:0000313" key="12">
    <source>
        <dbReference type="EMBL" id="AXJ00068.1"/>
    </source>
</evidence>
<dbReference type="GO" id="GO:0020037">
    <property type="term" value="F:heme binding"/>
    <property type="evidence" value="ECO:0007669"/>
    <property type="project" value="TreeGrafter"/>
</dbReference>
<name>A0A345UHW6_9BACT</name>
<keyword evidence="9" id="KW-0408">Iron</keyword>
<comment type="subcellular location">
    <subcellularLocation>
        <location evidence="1">Cell envelope</location>
    </subcellularLocation>
</comment>
<dbReference type="InterPro" id="IPR036280">
    <property type="entry name" value="Multihaem_cyt_sf"/>
</dbReference>
<evidence type="ECO:0000256" key="11">
    <source>
        <dbReference type="SAM" id="Phobius"/>
    </source>
</evidence>
<keyword evidence="11" id="KW-1133">Transmembrane helix</keyword>
<dbReference type="AlphaFoldDB" id="A0A345UHW6"/>
<evidence type="ECO:0000256" key="2">
    <source>
        <dbReference type="ARBA" id="ARBA00009288"/>
    </source>
</evidence>
<keyword evidence="4" id="KW-0349">Heme</keyword>
<feature type="transmembrane region" description="Helical" evidence="11">
    <location>
        <begin position="12"/>
        <end position="37"/>
    </location>
</feature>
<dbReference type="SUPFAM" id="SSF48695">
    <property type="entry name" value="Multiheme cytochromes"/>
    <property type="match status" value="1"/>
</dbReference>
<gene>
    <name evidence="12" type="ORF">CYPRO_0785</name>
</gene>
<dbReference type="Pfam" id="PF02335">
    <property type="entry name" value="Cytochrom_C552"/>
    <property type="match status" value="1"/>
</dbReference>
<dbReference type="Gene3D" id="1.10.1130.10">
    <property type="entry name" value="Flavocytochrome C3, Chain A"/>
    <property type="match status" value="1"/>
</dbReference>
<dbReference type="CDD" id="cd00548">
    <property type="entry name" value="NrfA-like"/>
    <property type="match status" value="1"/>
</dbReference>
<keyword evidence="13" id="KW-1185">Reference proteome</keyword>
<dbReference type="PANTHER" id="PTHR30633">
    <property type="entry name" value="CYTOCHROME C-552 RESPIRATORY NITRITE REDUCTASE"/>
    <property type="match status" value="1"/>
</dbReference>
<keyword evidence="11" id="KW-0472">Membrane</keyword>
<evidence type="ECO:0000256" key="10">
    <source>
        <dbReference type="ARBA" id="ARBA00049131"/>
    </source>
</evidence>
<proteinExistence type="inferred from homology"/>
<dbReference type="EC" id="1.7.2.2" evidence="3"/>
<dbReference type="RefSeq" id="WP_240644827.1">
    <property type="nucleotide sequence ID" value="NZ_CP027806.1"/>
</dbReference>
<keyword evidence="6" id="KW-0732">Signal</keyword>
<protein>
    <recommendedName>
        <fullName evidence="3">nitrite reductase (cytochrome; ammonia-forming)</fullName>
        <ecNumber evidence="3">1.7.2.2</ecNumber>
    </recommendedName>
</protein>
<evidence type="ECO:0000256" key="3">
    <source>
        <dbReference type="ARBA" id="ARBA00011887"/>
    </source>
</evidence>
<evidence type="ECO:0000256" key="1">
    <source>
        <dbReference type="ARBA" id="ARBA00004196"/>
    </source>
</evidence>
<keyword evidence="8 12" id="KW-0560">Oxidoreductase</keyword>
<dbReference type="PANTHER" id="PTHR30633:SF0">
    <property type="entry name" value="CYTOCHROME C-552"/>
    <property type="match status" value="1"/>
</dbReference>
<keyword evidence="5" id="KW-0479">Metal-binding</keyword>
<dbReference type="EMBL" id="CP027806">
    <property type="protein sequence ID" value="AXJ00068.1"/>
    <property type="molecule type" value="Genomic_DNA"/>
</dbReference>
<dbReference type="Proteomes" id="UP000254808">
    <property type="component" value="Chromosome"/>
</dbReference>
<comment type="similarity">
    <text evidence="2">Belongs to the cytochrome c-552 family.</text>
</comment>
<evidence type="ECO:0000256" key="8">
    <source>
        <dbReference type="ARBA" id="ARBA00023002"/>
    </source>
</evidence>
<evidence type="ECO:0000256" key="9">
    <source>
        <dbReference type="ARBA" id="ARBA00023004"/>
    </source>
</evidence>
<evidence type="ECO:0000256" key="7">
    <source>
        <dbReference type="ARBA" id="ARBA00022837"/>
    </source>
</evidence>
<dbReference type="Gene3D" id="1.20.140.10">
    <property type="entry name" value="Butyryl-CoA Dehydrogenase, subunit A, domain 3"/>
    <property type="match status" value="1"/>
</dbReference>
<organism evidence="12 13">
    <name type="scientific">Cyclonatronum proteinivorum</name>
    <dbReference type="NCBI Taxonomy" id="1457365"/>
    <lineage>
        <taxon>Bacteria</taxon>
        <taxon>Pseudomonadati</taxon>
        <taxon>Balneolota</taxon>
        <taxon>Balneolia</taxon>
        <taxon>Balneolales</taxon>
        <taxon>Cyclonatronaceae</taxon>
        <taxon>Cyclonatronum</taxon>
    </lineage>
</organism>
<evidence type="ECO:0000256" key="6">
    <source>
        <dbReference type="ARBA" id="ARBA00022729"/>
    </source>
</evidence>
<dbReference type="GO" id="GO:0042279">
    <property type="term" value="F:nitrite reductase (cytochrome, ammonia-forming) activity"/>
    <property type="evidence" value="ECO:0007669"/>
    <property type="project" value="UniProtKB-EC"/>
</dbReference>
<keyword evidence="7" id="KW-0106">Calcium</keyword>
<comment type="catalytic activity">
    <reaction evidence="10">
        <text>6 Fe(III)-[cytochrome c] + NH4(+) + 2 H2O = 6 Fe(II)-[cytochrome c] + nitrite + 8 H(+)</text>
        <dbReference type="Rhea" id="RHEA:13089"/>
        <dbReference type="Rhea" id="RHEA-COMP:10350"/>
        <dbReference type="Rhea" id="RHEA-COMP:14399"/>
        <dbReference type="ChEBI" id="CHEBI:15377"/>
        <dbReference type="ChEBI" id="CHEBI:15378"/>
        <dbReference type="ChEBI" id="CHEBI:16301"/>
        <dbReference type="ChEBI" id="CHEBI:28938"/>
        <dbReference type="ChEBI" id="CHEBI:29033"/>
        <dbReference type="ChEBI" id="CHEBI:29034"/>
        <dbReference type="EC" id="1.7.2.2"/>
    </reaction>
</comment>
<accession>A0A345UHW6</accession>
<sequence>MSSISNSIQKRPWLGWLLFIGTMVVVFLLGVLTYTIIENRTAGQFAFVSSAQIDPLEPRAEVWGSFFPRQFNTYNQMADTTFRSKHLGSQRRDLLEDNPAFVILFAGFGFSRDYNLSRGHIYSVSDTRETLRTGAPQQAGDGPMPATCWTCKSPDVVRLMDEHGVAGFYAKQWSDFGNEVVNPINCATCHESDDMSLSLALPALTETFARLGRDISTASHQEMRSLTCAQCHVEYYFGEDNYLIFPWDEGMTAEDMARYFDNRGFADWIHPLSRAPMIKAQHPDYEVFTTGIHYQRGVSCSDCHMPYKTEGGMKFTDHQIQSPLNNIAAACQTCHRQSEAELIRNVYDRQDMVKEVRVKLEDALVLAHLEAEFAWNLGATEDQMREALHLIRHAQWRWDYAAATHGGSFHAPLELTRTIGDGLDMAHRARRKIATTLAELGHIGDPPLPDVSTKLLAQQYIGIDVDALQAEKDRFLEELVPQWLQEAAATHERWDVRRRENPTNYINP</sequence>
<evidence type="ECO:0000256" key="4">
    <source>
        <dbReference type="ARBA" id="ARBA00022617"/>
    </source>
</evidence>